<gene>
    <name evidence="2" type="ORF">V5R04_00525</name>
</gene>
<protein>
    <submittedName>
        <fullName evidence="2">Maleylpyruvate isomerase N-terminal domain-containing protein</fullName>
    </submittedName>
</protein>
<dbReference type="GO" id="GO:0016853">
    <property type="term" value="F:isomerase activity"/>
    <property type="evidence" value="ECO:0007669"/>
    <property type="project" value="UniProtKB-KW"/>
</dbReference>
<reference evidence="2" key="1">
    <citation type="submission" date="2024-02" db="EMBL/GenBank/DDBJ databases">
        <title>Tomenella chthoni gen. nov. sp. nov., a member of the family Jonesiaceae isolated from bat guano.</title>
        <authorList>
            <person name="Miller S.L."/>
            <person name="King J."/>
            <person name="Sankaranarayanan K."/>
            <person name="Lawson P.A."/>
        </authorList>
    </citation>
    <scope>NUCLEOTIDE SEQUENCE</scope>
    <source>
        <strain evidence="2">BS-20</strain>
    </source>
</reference>
<accession>A0AAU7DW90</accession>
<organism evidence="2">
    <name type="scientific">Jonesiaceae bacterium BS-20</name>
    <dbReference type="NCBI Taxonomy" id="3120821"/>
    <lineage>
        <taxon>Bacteria</taxon>
        <taxon>Bacillati</taxon>
        <taxon>Actinomycetota</taxon>
        <taxon>Actinomycetes</taxon>
        <taxon>Micrococcales</taxon>
        <taxon>Jonesiaceae</taxon>
    </lineage>
</organism>
<dbReference type="Pfam" id="PF11716">
    <property type="entry name" value="MDMPI_N"/>
    <property type="match status" value="1"/>
</dbReference>
<dbReference type="InterPro" id="IPR034660">
    <property type="entry name" value="DinB/YfiT-like"/>
</dbReference>
<evidence type="ECO:0000313" key="2">
    <source>
        <dbReference type="EMBL" id="XBH21746.1"/>
    </source>
</evidence>
<dbReference type="Gene3D" id="1.20.120.450">
    <property type="entry name" value="dinb family like domain"/>
    <property type="match status" value="1"/>
</dbReference>
<dbReference type="EMBL" id="CP146203">
    <property type="protein sequence ID" value="XBH21746.1"/>
    <property type="molecule type" value="Genomic_DNA"/>
</dbReference>
<dbReference type="GO" id="GO:0046872">
    <property type="term" value="F:metal ion binding"/>
    <property type="evidence" value="ECO:0007669"/>
    <property type="project" value="InterPro"/>
</dbReference>
<feature type="domain" description="Mycothiol-dependent maleylpyruvate isomerase metal-binding" evidence="1">
    <location>
        <begin position="12"/>
        <end position="157"/>
    </location>
</feature>
<name>A0AAU7DW90_9MICO</name>
<dbReference type="AlphaFoldDB" id="A0AAU7DW90"/>
<keyword evidence="2" id="KW-0413">Isomerase</keyword>
<proteinExistence type="predicted"/>
<evidence type="ECO:0000259" key="1">
    <source>
        <dbReference type="Pfam" id="PF11716"/>
    </source>
</evidence>
<dbReference type="SUPFAM" id="SSF109854">
    <property type="entry name" value="DinB/YfiT-like putative metalloenzymes"/>
    <property type="match status" value="1"/>
</dbReference>
<dbReference type="InterPro" id="IPR024344">
    <property type="entry name" value="MDMPI_metal-binding"/>
</dbReference>
<sequence>MTVSLEQINKALDAQWARTIDWLEPLGQDLHGQADNESSAKGWTVAQLITHMGMAMDVLITAQPVTEPVVKLNLAEYLRSYSDQSQAILERSRNVEQRATEALLNYLSAQANAVSKRLGEFGTDPDLVLQTSSTAIELHDLAAASLIEVVVHSLDLELSFTGTVDMAGGRIPVHPDSLRLVAQILLDVLSVRGATGLEVKDPRRWVLLATGRAPHTISDISAALSPSYTAGGIEDLGPYLPLI</sequence>